<gene>
    <name evidence="1" type="ORF">LMF89_22640</name>
</gene>
<sequence length="75" mass="8768">MNNRIETKVSITAQGTCLTRTISYYEKDSNYKNDDFIAPIMVHSFLNLMVKNDFSRKLLKKCFFKATGNYEYLIA</sequence>
<dbReference type="EMBL" id="JAJHJB010000050">
    <property type="protein sequence ID" value="MCC5468138.1"/>
    <property type="molecule type" value="Genomic_DNA"/>
</dbReference>
<dbReference type="Proteomes" id="UP001165492">
    <property type="component" value="Unassembled WGS sequence"/>
</dbReference>
<reference evidence="1" key="1">
    <citation type="submission" date="2021-11" db="EMBL/GenBank/DDBJ databases">
        <title>Description of a new species Pelosinus isolated from the bottom sediments of Lake Baikal.</title>
        <authorList>
            <person name="Zakharyuk A."/>
        </authorList>
    </citation>
    <scope>NUCLEOTIDE SEQUENCE</scope>
    <source>
        <strain evidence="1">Bkl1</strain>
    </source>
</reference>
<evidence type="ECO:0000313" key="1">
    <source>
        <dbReference type="EMBL" id="MCC5468138.1"/>
    </source>
</evidence>
<comment type="caution">
    <text evidence="1">The sequence shown here is derived from an EMBL/GenBank/DDBJ whole genome shotgun (WGS) entry which is preliminary data.</text>
</comment>
<keyword evidence="2" id="KW-1185">Reference proteome</keyword>
<dbReference type="RefSeq" id="WP_229537026.1">
    <property type="nucleotide sequence ID" value="NZ_JAJHJB010000050.1"/>
</dbReference>
<name>A0ABS8HY94_9FIRM</name>
<organism evidence="1 2">
    <name type="scientific">Pelosinus baikalensis</name>
    <dbReference type="NCBI Taxonomy" id="2892015"/>
    <lineage>
        <taxon>Bacteria</taxon>
        <taxon>Bacillati</taxon>
        <taxon>Bacillota</taxon>
        <taxon>Negativicutes</taxon>
        <taxon>Selenomonadales</taxon>
        <taxon>Sporomusaceae</taxon>
        <taxon>Pelosinus</taxon>
    </lineage>
</organism>
<evidence type="ECO:0000313" key="2">
    <source>
        <dbReference type="Proteomes" id="UP001165492"/>
    </source>
</evidence>
<protein>
    <submittedName>
        <fullName evidence="1">Uncharacterized protein</fullName>
    </submittedName>
</protein>
<accession>A0ABS8HY94</accession>
<proteinExistence type="predicted"/>